<comment type="similarity">
    <text evidence="1">Belongs to the DNA photolyase class-1 family.</text>
</comment>
<feature type="binding site" evidence="5">
    <location>
        <position position="447"/>
    </location>
    <ligand>
        <name>FAD</name>
        <dbReference type="ChEBI" id="CHEBI:57692"/>
    </ligand>
</feature>
<comment type="cofactor">
    <cofactor evidence="5">
        <name>FAD</name>
        <dbReference type="ChEBI" id="CHEBI:57692"/>
    </cofactor>
    <text evidence="5">Binds 1 FAD per subunit.</text>
</comment>
<evidence type="ECO:0000313" key="10">
    <source>
        <dbReference type="Proteomes" id="UP000247409"/>
    </source>
</evidence>
<evidence type="ECO:0000256" key="7">
    <source>
        <dbReference type="SAM" id="MobiDB-lite"/>
    </source>
</evidence>
<keyword evidence="9" id="KW-0456">Lyase</keyword>
<sequence length="1376" mass="151646">MPPPISCSPSTHSVFRVLGSPSCNADHLNHSLPDTAATVHSASIPSSPSPSPAAPIVVWFRGHDLRVHDHAALDAAIASGAPVVALYVLERGAETDGASSYVRRLSASRTQHHSHSEACSSITTSCHSATASHHPLYGTAYTATSPSTDEDHHHDHDHDEHCEPWGPLSPNGGFALGRVQRWYLHHSLRVLREQLQHLGVTLVLRRVDCAEETSRQVLSVVRLLRAATVFWNKRYKPRAYPVDEAVKSALRKLNVASHDFDSETLIPPSTDYGRFNDFQGYTRFWINHMRLQPPPQPEPPLDPHAVVAYPRQLVFQLLSASSHYCSTPNRLPPFAAPVLPSVSDLELLDGLDVHGDHSPGDVSSIGCVAAARALHRFLNGDRFARFASDVARRDGMVTGTDLATSRLSPHVRFGEISPRVLFWSVVNAGATAQMNGDAQGLCAARVFLKNMSLREFGYYMLRRYPSAAWKPIMPEFEVFPWEDDSDGELTRAWKNGTTGFPIVDAAMRQLIREGWLHNRMRFLAASFFCKYLLLPWPVGAAHMVRTLVDGDEACNSLGWQWTAGCNSDSFPFSTLVNPLSLHTHTQSRTRAAAYVRKYVPELAHLPDSLVFTPWKASLEECAKYNITLLPLRNYTDISQSLQFNARSGDRDMAYYPSRIVTGPQARYRARRAMEVMRRIFTAQKQCRTLLVDHTQPFPGDEINPLQLESYGMVLDVDHQGDGLSNKKSISLQETTSFVSTITTQRKNTRSRDEQDSLLVTPARKRMRTQTGEEDRTPHVDAVQLRTPSTRRPHIVQTEVPVPKAITERADTKATGPNMLARLGDVGSVADQNVHIQIPKTTPAASRERISETPVGGGHRNPKRPRSPSLNAVTLESTPQLSDPSGSKTPKLTDDRLSVSSLLSPNHSLPTHPVSQEPRPNHRRAVAAELNFAMSGLPRLAQAASIQCAARFTPHAGTMPNMSSEAVVSPHLSTCPTTPALSHGRHPSPEGEAPRSKGPNKLDANTEMSAPDSRVSVGFSVTTGRKDSTPQLAQPPVNSRTAERPSLTVPSRMIRSSETFSNHSSYVVAPAPAGNQGVVVGMSRSMMQGNEGANSVAFNQATAAPTHMFHPSNIPVALMGTHIGSPQNQGTHMLMPFTPAAGHIPMQPITHHPGAVQAQGTPQGYVNMRAMGAPAQQTPGAPFTWYPTMHPYMGFRPAVLPQLQHPLMSSGHPALANPYQLDRTNVRSRPMQQNMAVPVPSQNTGAQSPRRVCPTTPLERQGIARRMAAMDYTDETYGGKHWEQWQAIALHLLNQYEFSEDTDRDTTRAYVRLCVLKDELRDANPSGPRVTVNHCKEVFRILNLPVTGEWDRRGHGGVRGPYVYGCMRKNGQYSSRR</sequence>
<dbReference type="PANTHER" id="PTHR11455:SF9">
    <property type="entry name" value="CRYPTOCHROME CIRCADIAN CLOCK 5 ISOFORM X1"/>
    <property type="match status" value="1"/>
</dbReference>
<protein>
    <submittedName>
        <fullName evidence="9">Deoxyribodipyrimidine photo-lyase</fullName>
    </submittedName>
</protein>
<feature type="binding site" evidence="5">
    <location>
        <begin position="404"/>
        <end position="408"/>
    </location>
    <ligand>
        <name>FAD</name>
        <dbReference type="ChEBI" id="CHEBI:57692"/>
    </ligand>
</feature>
<dbReference type="Gene3D" id="1.25.40.80">
    <property type="match status" value="1"/>
</dbReference>
<dbReference type="InterPro" id="IPR006050">
    <property type="entry name" value="DNA_photolyase_N"/>
</dbReference>
<evidence type="ECO:0000256" key="6">
    <source>
        <dbReference type="PIRSR" id="PIRSR602081-2"/>
    </source>
</evidence>
<organism evidence="9 10">
    <name type="scientific">Gracilariopsis chorda</name>
    <dbReference type="NCBI Taxonomy" id="448386"/>
    <lineage>
        <taxon>Eukaryota</taxon>
        <taxon>Rhodophyta</taxon>
        <taxon>Florideophyceae</taxon>
        <taxon>Rhodymeniophycidae</taxon>
        <taxon>Gracilariales</taxon>
        <taxon>Gracilariaceae</taxon>
        <taxon>Gracilariopsis</taxon>
    </lineage>
</organism>
<reference evidence="9 10" key="1">
    <citation type="journal article" date="2018" name="Mol. Biol. Evol.">
        <title>Analysis of the draft genome of the red seaweed Gracilariopsis chorda provides insights into genome size evolution in Rhodophyta.</title>
        <authorList>
            <person name="Lee J."/>
            <person name="Yang E.C."/>
            <person name="Graf L."/>
            <person name="Yang J.H."/>
            <person name="Qiu H."/>
            <person name="Zel Zion U."/>
            <person name="Chan C.X."/>
            <person name="Stephens T.G."/>
            <person name="Weber A.P.M."/>
            <person name="Boo G.H."/>
            <person name="Boo S.M."/>
            <person name="Kim K.M."/>
            <person name="Shin Y."/>
            <person name="Jung M."/>
            <person name="Lee S.J."/>
            <person name="Yim H.S."/>
            <person name="Lee J.H."/>
            <person name="Bhattacharya D."/>
            <person name="Yoon H.S."/>
        </authorList>
    </citation>
    <scope>NUCLEOTIDE SEQUENCE [LARGE SCALE GENOMIC DNA]</scope>
    <source>
        <strain evidence="9 10">SKKU-2015</strain>
        <tissue evidence="9">Whole body</tissue>
    </source>
</reference>
<feature type="region of interest" description="Disordered" evidence="7">
    <location>
        <begin position="835"/>
        <end position="919"/>
    </location>
</feature>
<feature type="binding site" evidence="5">
    <location>
        <begin position="549"/>
        <end position="551"/>
    </location>
    <ligand>
        <name>FAD</name>
        <dbReference type="ChEBI" id="CHEBI:57692"/>
    </ligand>
</feature>
<feature type="compositionally biased region" description="Polar residues" evidence="7">
    <location>
        <begin position="962"/>
        <end position="979"/>
    </location>
</feature>
<feature type="site" description="Electron transfer via tryptophanyl radical" evidence="6">
    <location>
        <position position="481"/>
    </location>
</feature>
<evidence type="ECO:0000256" key="3">
    <source>
        <dbReference type="ARBA" id="ARBA00022827"/>
    </source>
</evidence>
<dbReference type="OrthoDB" id="435881at2759"/>
<feature type="compositionally biased region" description="Polar residues" evidence="7">
    <location>
        <begin position="867"/>
        <end position="889"/>
    </location>
</feature>
<name>A0A2V3J609_9FLOR</name>
<proteinExistence type="inferred from homology"/>
<feature type="compositionally biased region" description="Polar residues" evidence="7">
    <location>
        <begin position="897"/>
        <end position="908"/>
    </location>
</feature>
<comment type="caution">
    <text evidence="9">The sequence shown here is derived from an EMBL/GenBank/DDBJ whole genome shotgun (WGS) entry which is preliminary data.</text>
</comment>
<dbReference type="SUPFAM" id="SSF52425">
    <property type="entry name" value="Cryptochrome/photolyase, N-terminal domain"/>
    <property type="match status" value="2"/>
</dbReference>
<feature type="compositionally biased region" description="Polar residues" evidence="7">
    <location>
        <begin position="1018"/>
        <end position="1039"/>
    </location>
</feature>
<dbReference type="Pfam" id="PF03441">
    <property type="entry name" value="FAD_binding_7"/>
    <property type="match status" value="1"/>
</dbReference>
<dbReference type="STRING" id="448386.A0A2V3J609"/>
<dbReference type="PROSITE" id="PS51645">
    <property type="entry name" value="PHR_CRY_ALPHA_BETA"/>
    <property type="match status" value="1"/>
</dbReference>
<evidence type="ECO:0000313" key="9">
    <source>
        <dbReference type="EMBL" id="PXF48820.1"/>
    </source>
</evidence>
<accession>A0A2V3J609</accession>
<dbReference type="PANTHER" id="PTHR11455">
    <property type="entry name" value="CRYPTOCHROME"/>
    <property type="match status" value="1"/>
</dbReference>
<dbReference type="InterPro" id="IPR014729">
    <property type="entry name" value="Rossmann-like_a/b/a_fold"/>
</dbReference>
<keyword evidence="3 5" id="KW-0274">FAD</keyword>
<dbReference type="PRINTS" id="PR00147">
    <property type="entry name" value="DNAPHOTLYASE"/>
</dbReference>
<evidence type="ECO:0000256" key="5">
    <source>
        <dbReference type="PIRSR" id="PIRSR602081-1"/>
    </source>
</evidence>
<feature type="region of interest" description="Disordered" evidence="7">
    <location>
        <begin position="138"/>
        <end position="164"/>
    </location>
</feature>
<dbReference type="EMBL" id="NBIV01000011">
    <property type="protein sequence ID" value="PXF48820.1"/>
    <property type="molecule type" value="Genomic_DNA"/>
</dbReference>
<keyword evidence="2 5" id="KW-0285">Flavoprotein</keyword>
<feature type="site" description="Electron transfer via tryptophanyl radical" evidence="6">
    <location>
        <position position="536"/>
    </location>
</feature>
<evidence type="ECO:0000259" key="8">
    <source>
        <dbReference type="PROSITE" id="PS51645"/>
    </source>
</evidence>
<dbReference type="GO" id="GO:0071949">
    <property type="term" value="F:FAD binding"/>
    <property type="evidence" value="ECO:0007669"/>
    <property type="project" value="TreeGrafter"/>
</dbReference>
<dbReference type="InterPro" id="IPR018394">
    <property type="entry name" value="DNA_photolyase_1_CS_C"/>
</dbReference>
<dbReference type="GO" id="GO:0003677">
    <property type="term" value="F:DNA binding"/>
    <property type="evidence" value="ECO:0007669"/>
    <property type="project" value="TreeGrafter"/>
</dbReference>
<dbReference type="GO" id="GO:0006950">
    <property type="term" value="P:response to stress"/>
    <property type="evidence" value="ECO:0007669"/>
    <property type="project" value="UniProtKB-ARBA"/>
</dbReference>
<feature type="domain" description="Photolyase/cryptochrome alpha/beta" evidence="8">
    <location>
        <begin position="55"/>
        <end position="265"/>
    </location>
</feature>
<dbReference type="InterPro" id="IPR036155">
    <property type="entry name" value="Crypto/Photolyase_N_sf"/>
</dbReference>
<dbReference type="GO" id="GO:0003904">
    <property type="term" value="F:deoxyribodipyrimidine photo-lyase activity"/>
    <property type="evidence" value="ECO:0007669"/>
    <property type="project" value="TreeGrafter"/>
</dbReference>
<dbReference type="Gene3D" id="1.10.579.10">
    <property type="entry name" value="DNA Cyclobutane Dipyrimidine Photolyase, subunit A, domain 3"/>
    <property type="match status" value="1"/>
</dbReference>
<feature type="region of interest" description="Disordered" evidence="7">
    <location>
        <begin position="962"/>
        <end position="1047"/>
    </location>
</feature>
<dbReference type="Gene3D" id="3.40.50.620">
    <property type="entry name" value="HUPs"/>
    <property type="match status" value="1"/>
</dbReference>
<dbReference type="SUPFAM" id="SSF48173">
    <property type="entry name" value="Cryptochrome/photolyase FAD-binding domain"/>
    <property type="match status" value="1"/>
</dbReference>
<evidence type="ECO:0000256" key="1">
    <source>
        <dbReference type="ARBA" id="ARBA00005862"/>
    </source>
</evidence>
<dbReference type="InterPro" id="IPR005101">
    <property type="entry name" value="Cryptochr/Photolyase_FAD-bd"/>
</dbReference>
<dbReference type="GO" id="GO:0006139">
    <property type="term" value="P:nucleobase-containing compound metabolic process"/>
    <property type="evidence" value="ECO:0007669"/>
    <property type="project" value="UniProtKB-ARBA"/>
</dbReference>
<keyword evidence="4" id="KW-0157">Chromophore</keyword>
<keyword evidence="10" id="KW-1185">Reference proteome</keyword>
<evidence type="ECO:0000256" key="4">
    <source>
        <dbReference type="ARBA" id="ARBA00022991"/>
    </source>
</evidence>
<dbReference type="InterPro" id="IPR036134">
    <property type="entry name" value="Crypto/Photolyase_FAD-like_sf"/>
</dbReference>
<evidence type="ECO:0000256" key="2">
    <source>
        <dbReference type="ARBA" id="ARBA00022630"/>
    </source>
</evidence>
<dbReference type="InterPro" id="IPR002081">
    <property type="entry name" value="Cryptochrome/DNA_photolyase_1"/>
</dbReference>
<dbReference type="Pfam" id="PF00875">
    <property type="entry name" value="DNA_photolyase"/>
    <property type="match status" value="2"/>
</dbReference>
<feature type="compositionally biased region" description="Basic and acidic residues" evidence="7">
    <location>
        <begin position="149"/>
        <end position="163"/>
    </location>
</feature>
<feature type="region of interest" description="Disordered" evidence="7">
    <location>
        <begin position="741"/>
        <end position="803"/>
    </location>
</feature>
<feature type="site" description="Electron transfer via tryptophanyl radical" evidence="6">
    <location>
        <position position="559"/>
    </location>
</feature>
<gene>
    <name evidence="9" type="ORF">BWQ96_01376</name>
</gene>
<dbReference type="Proteomes" id="UP000247409">
    <property type="component" value="Unassembled WGS sequence"/>
</dbReference>
<dbReference type="PROSITE" id="PS00394">
    <property type="entry name" value="DNA_PHOTOLYASES_1_1"/>
    <property type="match status" value="1"/>
</dbReference>